<dbReference type="Proteomes" id="UP001163603">
    <property type="component" value="Chromosome 5"/>
</dbReference>
<keyword evidence="2" id="KW-1185">Reference proteome</keyword>
<reference evidence="2" key="1">
    <citation type="journal article" date="2023" name="G3 (Bethesda)">
        <title>Genome assembly and association tests identify interacting loci associated with vigor, precocity, and sex in interspecific pistachio rootstocks.</title>
        <authorList>
            <person name="Palmer W."/>
            <person name="Jacygrad E."/>
            <person name="Sagayaradj S."/>
            <person name="Cavanaugh K."/>
            <person name="Han R."/>
            <person name="Bertier L."/>
            <person name="Beede B."/>
            <person name="Kafkas S."/>
            <person name="Golino D."/>
            <person name="Preece J."/>
            <person name="Michelmore R."/>
        </authorList>
    </citation>
    <scope>NUCLEOTIDE SEQUENCE [LARGE SCALE GENOMIC DNA]</scope>
</reference>
<sequence>MEASDPTFPSIFFLSPPVSLGHPQQITKWSKEEDKLFEIGIAQLNFKSLDHVFQHMALKLPGKTLSEIKQHFITLIQDLQLIESGAIPLPNYKTCDKNKTIQNPRKRGVPWNSEEHKLFLEGLEKYGKGDWRSISRFCVVTRTPTQVASHAQKYFIRLHHKSKLHKFAVQE</sequence>
<gene>
    <name evidence="1" type="ORF">Pint_28748</name>
</gene>
<proteinExistence type="predicted"/>
<evidence type="ECO:0000313" key="1">
    <source>
        <dbReference type="EMBL" id="KAJ0039628.1"/>
    </source>
</evidence>
<evidence type="ECO:0000313" key="2">
    <source>
        <dbReference type="Proteomes" id="UP001163603"/>
    </source>
</evidence>
<name>A0ACC0YN88_9ROSI</name>
<accession>A0ACC0YN88</accession>
<comment type="caution">
    <text evidence="1">The sequence shown here is derived from an EMBL/GenBank/DDBJ whole genome shotgun (WGS) entry which is preliminary data.</text>
</comment>
<dbReference type="EMBL" id="CM047740">
    <property type="protein sequence ID" value="KAJ0039628.1"/>
    <property type="molecule type" value="Genomic_DNA"/>
</dbReference>
<protein>
    <submittedName>
        <fullName evidence="1">Uncharacterized protein</fullName>
    </submittedName>
</protein>
<organism evidence="1 2">
    <name type="scientific">Pistacia integerrima</name>
    <dbReference type="NCBI Taxonomy" id="434235"/>
    <lineage>
        <taxon>Eukaryota</taxon>
        <taxon>Viridiplantae</taxon>
        <taxon>Streptophyta</taxon>
        <taxon>Embryophyta</taxon>
        <taxon>Tracheophyta</taxon>
        <taxon>Spermatophyta</taxon>
        <taxon>Magnoliopsida</taxon>
        <taxon>eudicotyledons</taxon>
        <taxon>Gunneridae</taxon>
        <taxon>Pentapetalae</taxon>
        <taxon>rosids</taxon>
        <taxon>malvids</taxon>
        <taxon>Sapindales</taxon>
        <taxon>Anacardiaceae</taxon>
        <taxon>Pistacia</taxon>
    </lineage>
</organism>